<dbReference type="OrthoDB" id="9805007at2"/>
<keyword evidence="3 7" id="KW-0699">rRNA-binding</keyword>
<keyword evidence="6 7" id="KW-0687">Ribonucleoprotein</keyword>
<dbReference type="NCBIfam" id="TIGR03654">
    <property type="entry name" value="L6_bact"/>
    <property type="match status" value="1"/>
</dbReference>
<feature type="domain" description="Large ribosomal subunit protein uL6 alpha-beta" evidence="10">
    <location>
        <begin position="12"/>
        <end position="82"/>
    </location>
</feature>
<dbReference type="GO" id="GO:0019843">
    <property type="term" value="F:rRNA binding"/>
    <property type="evidence" value="ECO:0007669"/>
    <property type="project" value="UniProtKB-UniRule"/>
</dbReference>
<evidence type="ECO:0000313" key="11">
    <source>
        <dbReference type="EMBL" id="RIH92374.1"/>
    </source>
</evidence>
<evidence type="ECO:0000256" key="3">
    <source>
        <dbReference type="ARBA" id="ARBA00022730"/>
    </source>
</evidence>
<dbReference type="InterPro" id="IPR036789">
    <property type="entry name" value="Ribosomal_uL6-like_a/b-dom_sf"/>
</dbReference>
<protein>
    <recommendedName>
        <fullName evidence="7">Large ribosomal subunit protein uL6</fullName>
    </recommendedName>
</protein>
<evidence type="ECO:0000256" key="6">
    <source>
        <dbReference type="ARBA" id="ARBA00023274"/>
    </source>
</evidence>
<evidence type="ECO:0000256" key="4">
    <source>
        <dbReference type="ARBA" id="ARBA00022884"/>
    </source>
</evidence>
<dbReference type="GO" id="GO:0022625">
    <property type="term" value="C:cytosolic large ribosomal subunit"/>
    <property type="evidence" value="ECO:0007669"/>
    <property type="project" value="UniProtKB-UniRule"/>
</dbReference>
<evidence type="ECO:0000259" key="10">
    <source>
        <dbReference type="Pfam" id="PF00347"/>
    </source>
</evidence>
<dbReference type="InterPro" id="IPR020040">
    <property type="entry name" value="Ribosomal_uL6_a/b-dom"/>
</dbReference>
<keyword evidence="4 7" id="KW-0694">RNA-binding</keyword>
<comment type="subunit">
    <text evidence="2 7">Part of the 50S ribosomal subunit.</text>
</comment>
<dbReference type="PRINTS" id="PR00059">
    <property type="entry name" value="RIBOSOMALL6"/>
</dbReference>
<name>A0A399F6U2_9DEIN</name>
<dbReference type="InterPro" id="IPR000702">
    <property type="entry name" value="Ribosomal_uL6-like"/>
</dbReference>
<gene>
    <name evidence="7 11" type="primary">rplF</name>
    <name evidence="11" type="ORF">Mgrana_01670</name>
</gene>
<evidence type="ECO:0000313" key="12">
    <source>
        <dbReference type="Proteomes" id="UP000266178"/>
    </source>
</evidence>
<keyword evidence="5 7" id="KW-0689">Ribosomal protein</keyword>
<evidence type="ECO:0000256" key="9">
    <source>
        <dbReference type="RuleBase" id="RU003870"/>
    </source>
</evidence>
<sequence length="180" mass="19144">MSRIGKQPIPLPKGVTAEVSGGAVKVKGPKGELTVNYNPQMQIKSENGSLTVSRSSDSRTDKSLHGLTRTLIANAVQGVSSGFVKEMLISGTGYRAQMQGKNLELSVGYSHRVVVNPPAGVTFEVPEPTRVRVVGIDKQLVGQVAANLREVRKPDAYHGKGVRYADEVLKLKPGKAAGAK</sequence>
<reference evidence="11 12" key="1">
    <citation type="submission" date="2018-08" db="EMBL/GenBank/DDBJ databases">
        <title>Meiothermus granaticius genome AF-68 sequencing project.</title>
        <authorList>
            <person name="Da Costa M.S."/>
            <person name="Albuquerque L."/>
            <person name="Raposo P."/>
            <person name="Froufe H.J.C."/>
            <person name="Barroso C.S."/>
            <person name="Egas C."/>
        </authorList>
    </citation>
    <scope>NUCLEOTIDE SEQUENCE [LARGE SCALE GENOMIC DNA]</scope>
    <source>
        <strain evidence="11 12">AF-68</strain>
    </source>
</reference>
<dbReference type="FunFam" id="3.90.930.12:FF:000001">
    <property type="entry name" value="50S ribosomal protein L6"/>
    <property type="match status" value="1"/>
</dbReference>
<comment type="function">
    <text evidence="7 9">This protein binds to the 23S rRNA, and is important in its secondary structure. It is located near the subunit interface in the base of the L7/L12 stalk, and near the tRNA binding site of the peptidyltransferase center.</text>
</comment>
<evidence type="ECO:0000256" key="5">
    <source>
        <dbReference type="ARBA" id="ARBA00022980"/>
    </source>
</evidence>
<feature type="domain" description="Large ribosomal subunit protein uL6 alpha-beta" evidence="10">
    <location>
        <begin position="91"/>
        <end position="164"/>
    </location>
</feature>
<comment type="caution">
    <text evidence="11">The sequence shown here is derived from an EMBL/GenBank/DDBJ whole genome shotgun (WGS) entry which is preliminary data.</text>
</comment>
<dbReference type="Pfam" id="PF00347">
    <property type="entry name" value="Ribosomal_L6"/>
    <property type="match status" value="2"/>
</dbReference>
<evidence type="ECO:0000256" key="8">
    <source>
        <dbReference type="RuleBase" id="RU003869"/>
    </source>
</evidence>
<evidence type="ECO:0000256" key="2">
    <source>
        <dbReference type="ARBA" id="ARBA00011838"/>
    </source>
</evidence>
<proteinExistence type="inferred from homology"/>
<dbReference type="Gene3D" id="3.90.930.12">
    <property type="entry name" value="Ribosomal protein L6, alpha-beta domain"/>
    <property type="match status" value="2"/>
</dbReference>
<dbReference type="GO" id="GO:0003735">
    <property type="term" value="F:structural constituent of ribosome"/>
    <property type="evidence" value="ECO:0007669"/>
    <property type="project" value="UniProtKB-UniRule"/>
</dbReference>
<dbReference type="Proteomes" id="UP000266178">
    <property type="component" value="Unassembled WGS sequence"/>
</dbReference>
<accession>A0A399F6U2</accession>
<dbReference type="SUPFAM" id="SSF56053">
    <property type="entry name" value="Ribosomal protein L6"/>
    <property type="match status" value="2"/>
</dbReference>
<dbReference type="PIRSF" id="PIRSF002162">
    <property type="entry name" value="Ribosomal_L6"/>
    <property type="match status" value="1"/>
</dbReference>
<keyword evidence="12" id="KW-1185">Reference proteome</keyword>
<dbReference type="PANTHER" id="PTHR11655:SF14">
    <property type="entry name" value="LARGE RIBOSOMAL SUBUNIT PROTEIN UL6M"/>
    <property type="match status" value="1"/>
</dbReference>
<dbReference type="EMBL" id="QWLB01000020">
    <property type="protein sequence ID" value="RIH92374.1"/>
    <property type="molecule type" value="Genomic_DNA"/>
</dbReference>
<dbReference type="InterPro" id="IPR019906">
    <property type="entry name" value="Ribosomal_uL6_bac-type"/>
</dbReference>
<organism evidence="11 12">
    <name type="scientific">Meiothermus granaticius NBRC 107808</name>
    <dbReference type="NCBI Taxonomy" id="1227551"/>
    <lineage>
        <taxon>Bacteria</taxon>
        <taxon>Thermotogati</taxon>
        <taxon>Deinococcota</taxon>
        <taxon>Deinococci</taxon>
        <taxon>Thermales</taxon>
        <taxon>Thermaceae</taxon>
        <taxon>Meiothermus</taxon>
    </lineage>
</organism>
<dbReference type="FunFam" id="3.90.930.12:FF:000002">
    <property type="entry name" value="50S ribosomal protein L6"/>
    <property type="match status" value="1"/>
</dbReference>
<evidence type="ECO:0000256" key="7">
    <source>
        <dbReference type="HAMAP-Rule" id="MF_01365"/>
    </source>
</evidence>
<dbReference type="HAMAP" id="MF_01365_B">
    <property type="entry name" value="Ribosomal_uL6_B"/>
    <property type="match status" value="1"/>
</dbReference>
<dbReference type="AlphaFoldDB" id="A0A399F6U2"/>
<evidence type="ECO:0000256" key="1">
    <source>
        <dbReference type="ARBA" id="ARBA00009356"/>
    </source>
</evidence>
<dbReference type="GO" id="GO:0002181">
    <property type="term" value="P:cytoplasmic translation"/>
    <property type="evidence" value="ECO:0007669"/>
    <property type="project" value="TreeGrafter"/>
</dbReference>
<dbReference type="PANTHER" id="PTHR11655">
    <property type="entry name" value="60S/50S RIBOSOMAL PROTEIN L6/L9"/>
    <property type="match status" value="1"/>
</dbReference>
<comment type="similarity">
    <text evidence="1 7 8">Belongs to the universal ribosomal protein uL6 family.</text>
</comment>
<dbReference type="RefSeq" id="WP_119357162.1">
    <property type="nucleotide sequence ID" value="NZ_BJXM01000011.1"/>
</dbReference>